<dbReference type="PANTHER" id="PTHR30097">
    <property type="entry name" value="CATION EFFLUX SYSTEM PROTEIN CUSB"/>
    <property type="match status" value="1"/>
</dbReference>
<keyword evidence="1" id="KW-0813">Transport</keyword>
<dbReference type="PANTHER" id="PTHR30097:SF4">
    <property type="entry name" value="SLR6042 PROTEIN"/>
    <property type="match status" value="1"/>
</dbReference>
<accession>A0A3B1B4N3</accession>
<dbReference type="Pfam" id="PF25975">
    <property type="entry name" value="CzcB_C"/>
    <property type="match status" value="1"/>
</dbReference>
<evidence type="ECO:0000259" key="2">
    <source>
        <dbReference type="Pfam" id="PF25975"/>
    </source>
</evidence>
<sequence>MNPLIMGMLCSVLAIGLVKADGIRDYTRPDYVRGTRINKSQADELTLTLVQAGRQYLQTWVRLAATIDSSGRYLSARRCSSDARLIRTGQRVRAFPPDSKSSIYRARVIRVETHKNCITVKARLSANVQEQSRRYVMEIIVPRGPFMAIPKEAIIEEGDRQIVYVQRHPGHYVPQQIHSGLKGELYTEILHGLNESDQVVTFGSFFIDAEYKLKSTEQSGGGHAHHHH</sequence>
<gene>
    <name evidence="3" type="ORF">MNBD_GAMMA25-1874</name>
</gene>
<dbReference type="GO" id="GO:0015679">
    <property type="term" value="P:plasma membrane copper ion transport"/>
    <property type="evidence" value="ECO:0007669"/>
    <property type="project" value="TreeGrafter"/>
</dbReference>
<name>A0A3B1B4N3_9ZZZZ</name>
<dbReference type="GO" id="GO:0060003">
    <property type="term" value="P:copper ion export"/>
    <property type="evidence" value="ECO:0007669"/>
    <property type="project" value="TreeGrafter"/>
</dbReference>
<organism evidence="3">
    <name type="scientific">hydrothermal vent metagenome</name>
    <dbReference type="NCBI Taxonomy" id="652676"/>
    <lineage>
        <taxon>unclassified sequences</taxon>
        <taxon>metagenomes</taxon>
        <taxon>ecological metagenomes</taxon>
    </lineage>
</organism>
<reference evidence="3" key="1">
    <citation type="submission" date="2018-06" db="EMBL/GenBank/DDBJ databases">
        <authorList>
            <person name="Zhirakovskaya E."/>
        </authorList>
    </citation>
    <scope>NUCLEOTIDE SEQUENCE</scope>
</reference>
<proteinExistence type="predicted"/>
<dbReference type="Gene3D" id="2.40.420.20">
    <property type="match status" value="1"/>
</dbReference>
<dbReference type="EMBL" id="UOFY01000008">
    <property type="protein sequence ID" value="VAX06418.1"/>
    <property type="molecule type" value="Genomic_DNA"/>
</dbReference>
<dbReference type="GO" id="GO:0030313">
    <property type="term" value="C:cell envelope"/>
    <property type="evidence" value="ECO:0007669"/>
    <property type="project" value="TreeGrafter"/>
</dbReference>
<protein>
    <recommendedName>
        <fullName evidence="2">CzcB-like C-terminal circularly permuted SH3-like domain-containing protein</fullName>
    </recommendedName>
</protein>
<dbReference type="InterPro" id="IPR058649">
    <property type="entry name" value="CzcB_C"/>
</dbReference>
<evidence type="ECO:0000313" key="3">
    <source>
        <dbReference type="EMBL" id="VAX06418.1"/>
    </source>
</evidence>
<dbReference type="InterPro" id="IPR051909">
    <property type="entry name" value="MFP_Cation_Efflux"/>
</dbReference>
<feature type="domain" description="CzcB-like C-terminal circularly permuted SH3-like" evidence="2">
    <location>
        <begin position="148"/>
        <end position="207"/>
    </location>
</feature>
<dbReference type="AlphaFoldDB" id="A0A3B1B4N3"/>
<evidence type="ECO:0000256" key="1">
    <source>
        <dbReference type="ARBA" id="ARBA00022448"/>
    </source>
</evidence>